<dbReference type="KEGG" id="bsto:C0V70_09260"/>
<proteinExistence type="predicted"/>
<sequence>MKKILFTLAALYSVNTFAGTLPTTKNEFCARFEDDSILAAYTDESSNLMAFKNQGGLFNGGVCWWHSRFQRNIFYLSIFRPDLPRPKASEVKALIKEIRSGQKVFIIPGFSNFSDFSETYKKEILSELESWQLYDGVVLGSWIDGLKGDTKVRPDVLKGMMDKVFDYVAVNKKIAYQKLQIKGITSHAWLITNMKKVDGGGYEIGLIDSNNPRQCENYSYKNGDESFFEKGYGNFVPYLEFTREEERLSYAAKTYCGVKAFGNSHPENWARDYDLDLKEAKASR</sequence>
<accession>A0A2K9NS12</accession>
<reference evidence="1 2" key="1">
    <citation type="submission" date="2018-01" db="EMBL/GenBank/DDBJ databases">
        <title>Complete genome sequence of Bacteriovorax stolpii DSM12778.</title>
        <authorList>
            <person name="Tang B."/>
            <person name="Chang J."/>
        </authorList>
    </citation>
    <scope>NUCLEOTIDE SEQUENCE [LARGE SCALE GENOMIC DNA]</scope>
    <source>
        <strain evidence="1 2">DSM 12778</strain>
    </source>
</reference>
<name>A0A2K9NS12_BACTC</name>
<dbReference type="OrthoDB" id="9342606at2"/>
<evidence type="ECO:0000313" key="1">
    <source>
        <dbReference type="EMBL" id="AUN98288.1"/>
    </source>
</evidence>
<keyword evidence="2" id="KW-1185">Reference proteome</keyword>
<dbReference type="Proteomes" id="UP000235584">
    <property type="component" value="Chromosome"/>
</dbReference>
<protein>
    <submittedName>
        <fullName evidence="1">Uncharacterized protein</fullName>
    </submittedName>
</protein>
<dbReference type="EMBL" id="CP025704">
    <property type="protein sequence ID" value="AUN98288.1"/>
    <property type="molecule type" value="Genomic_DNA"/>
</dbReference>
<gene>
    <name evidence="1" type="ORF">C0V70_09260</name>
</gene>
<evidence type="ECO:0000313" key="2">
    <source>
        <dbReference type="Proteomes" id="UP000235584"/>
    </source>
</evidence>
<dbReference type="RefSeq" id="WP_102243579.1">
    <property type="nucleotide sequence ID" value="NZ_CP025704.1"/>
</dbReference>
<dbReference type="AlphaFoldDB" id="A0A2K9NS12"/>
<organism evidence="1 2">
    <name type="scientific">Bacteriovorax stolpii</name>
    <name type="common">Bdellovibrio stolpii</name>
    <dbReference type="NCBI Taxonomy" id="960"/>
    <lineage>
        <taxon>Bacteria</taxon>
        <taxon>Pseudomonadati</taxon>
        <taxon>Bdellovibrionota</taxon>
        <taxon>Bacteriovoracia</taxon>
        <taxon>Bacteriovoracales</taxon>
        <taxon>Bacteriovoracaceae</taxon>
        <taxon>Bacteriovorax</taxon>
    </lineage>
</organism>